<dbReference type="OrthoDB" id="1856818at2759"/>
<proteinExistence type="predicted"/>
<comment type="caution">
    <text evidence="1">The sequence shown here is derived from an EMBL/GenBank/DDBJ whole genome shotgun (WGS) entry which is preliminary data.</text>
</comment>
<organism evidence="1 2">
    <name type="scientific">Vanilla planifolia</name>
    <name type="common">Vanilla</name>
    <dbReference type="NCBI Taxonomy" id="51239"/>
    <lineage>
        <taxon>Eukaryota</taxon>
        <taxon>Viridiplantae</taxon>
        <taxon>Streptophyta</taxon>
        <taxon>Embryophyta</taxon>
        <taxon>Tracheophyta</taxon>
        <taxon>Spermatophyta</taxon>
        <taxon>Magnoliopsida</taxon>
        <taxon>Liliopsida</taxon>
        <taxon>Asparagales</taxon>
        <taxon>Orchidaceae</taxon>
        <taxon>Vanilloideae</taxon>
        <taxon>Vanilleae</taxon>
        <taxon>Vanilla</taxon>
    </lineage>
</organism>
<protein>
    <submittedName>
        <fullName evidence="1">Uncharacterized protein</fullName>
    </submittedName>
</protein>
<evidence type="ECO:0000313" key="1">
    <source>
        <dbReference type="EMBL" id="KAG0503234.1"/>
    </source>
</evidence>
<name>A0A835S7V6_VANPL</name>
<dbReference type="Pfam" id="PF14009">
    <property type="entry name" value="PADRE"/>
    <property type="match status" value="1"/>
</dbReference>
<dbReference type="EMBL" id="JADCNM010000001">
    <property type="protein sequence ID" value="KAG0503234.1"/>
    <property type="molecule type" value="Genomic_DNA"/>
</dbReference>
<dbReference type="AlphaFoldDB" id="A0A835S7V6"/>
<evidence type="ECO:0000313" key="2">
    <source>
        <dbReference type="Proteomes" id="UP000639772"/>
    </source>
</evidence>
<dbReference type="PANTHER" id="PTHR33052">
    <property type="entry name" value="DUF4228 DOMAIN PROTEIN-RELATED"/>
    <property type="match status" value="1"/>
</dbReference>
<sequence length="153" mass="17086">MGNSLRCCLACVLPFGPLDVVRIVHLDGRVDEYARKVTAGEVLVANPGHVLSNPCPQGVGRQRMIVSPECELKRGSIYFLIPSAPLPQRKKKGRRKVCREKVEDEKKRGHKEADCDVYTAEILCDKESGNRRSRGCERVVVWRPNLGSISEDS</sequence>
<gene>
    <name evidence="1" type="ORF">HPP92_003306</name>
</gene>
<accession>A0A835S7V6</accession>
<reference evidence="1 2" key="1">
    <citation type="journal article" date="2020" name="Nat. Food">
        <title>A phased Vanilla planifolia genome enables genetic improvement of flavour and production.</title>
        <authorList>
            <person name="Hasing T."/>
            <person name="Tang H."/>
            <person name="Brym M."/>
            <person name="Khazi F."/>
            <person name="Huang T."/>
            <person name="Chambers A.H."/>
        </authorList>
    </citation>
    <scope>NUCLEOTIDE SEQUENCE [LARGE SCALE GENOMIC DNA]</scope>
    <source>
        <tissue evidence="1">Leaf</tissue>
    </source>
</reference>
<dbReference type="InterPro" id="IPR025322">
    <property type="entry name" value="PADRE_dom"/>
</dbReference>
<dbReference type="Proteomes" id="UP000639772">
    <property type="component" value="Chromosome 1"/>
</dbReference>